<evidence type="ECO:0008006" key="3">
    <source>
        <dbReference type="Google" id="ProtNLM"/>
    </source>
</evidence>
<comment type="caution">
    <text evidence="1">The sequence shown here is derived from an EMBL/GenBank/DDBJ whole genome shotgun (WGS) entry which is preliminary data.</text>
</comment>
<gene>
    <name evidence="1" type="ORF">IAD15_07405</name>
</gene>
<proteinExistence type="predicted"/>
<dbReference type="Gene3D" id="2.60.40.10">
    <property type="entry name" value="Immunoglobulins"/>
    <property type="match status" value="2"/>
</dbReference>
<sequence>MRYIRLAVILVFLVGLGIKGTAEVRSRFFTDHSYPVITSTSETISVPCAYSDEELLAGLSATDEKDGDITANILVGEISRFKEIGTSEVTYVVFDSDGHSSTYSRQVTFSDYQSPRFSLDSALVFREGEGGDVMESIHGSDLLDGDISGTLSLDSSDVNYQISGDYAITVSMYNSYGDEVEITLPVHVLAAADQQLDIALSSYLVYLSAGESLNPRDYLEDVLTSSGESLGTGIVSVDSSGLDTSTPGVYQVAYTASSRDGRTGHSWLTVVVE</sequence>
<dbReference type="InterPro" id="IPR013783">
    <property type="entry name" value="Ig-like_fold"/>
</dbReference>
<dbReference type="EMBL" id="DVMJ01000062">
    <property type="protein sequence ID" value="HIU13877.1"/>
    <property type="molecule type" value="Genomic_DNA"/>
</dbReference>
<reference evidence="1" key="1">
    <citation type="submission" date="2020-10" db="EMBL/GenBank/DDBJ databases">
        <authorList>
            <person name="Gilroy R."/>
        </authorList>
    </citation>
    <scope>NUCLEOTIDE SEQUENCE</scope>
    <source>
        <strain evidence="1">CHK195-11698</strain>
    </source>
</reference>
<protein>
    <recommendedName>
        <fullName evidence="3">Pesticidal crystal protein Cry22Aa Ig-like domain-containing protein</fullName>
    </recommendedName>
</protein>
<evidence type="ECO:0000313" key="2">
    <source>
        <dbReference type="Proteomes" id="UP000824175"/>
    </source>
</evidence>
<dbReference type="AlphaFoldDB" id="A0A9D1HNF4"/>
<organism evidence="1 2">
    <name type="scientific">Candidatus Fimiplasma intestinipullorum</name>
    <dbReference type="NCBI Taxonomy" id="2840825"/>
    <lineage>
        <taxon>Bacteria</taxon>
        <taxon>Bacillati</taxon>
        <taxon>Bacillota</taxon>
        <taxon>Clostridia</taxon>
        <taxon>Eubacteriales</taxon>
        <taxon>Candidatus Fimiplasma</taxon>
    </lineage>
</organism>
<evidence type="ECO:0000313" key="1">
    <source>
        <dbReference type="EMBL" id="HIU13877.1"/>
    </source>
</evidence>
<accession>A0A9D1HNF4</accession>
<reference evidence="1" key="2">
    <citation type="journal article" date="2021" name="PeerJ">
        <title>Extensive microbial diversity within the chicken gut microbiome revealed by metagenomics and culture.</title>
        <authorList>
            <person name="Gilroy R."/>
            <person name="Ravi A."/>
            <person name="Getino M."/>
            <person name="Pursley I."/>
            <person name="Horton D.L."/>
            <person name="Alikhan N.F."/>
            <person name="Baker D."/>
            <person name="Gharbi K."/>
            <person name="Hall N."/>
            <person name="Watson M."/>
            <person name="Adriaenssens E.M."/>
            <person name="Foster-Nyarko E."/>
            <person name="Jarju S."/>
            <person name="Secka A."/>
            <person name="Antonio M."/>
            <person name="Oren A."/>
            <person name="Chaudhuri R.R."/>
            <person name="La Ragione R."/>
            <person name="Hildebrand F."/>
            <person name="Pallen M.J."/>
        </authorList>
    </citation>
    <scope>NUCLEOTIDE SEQUENCE</scope>
    <source>
        <strain evidence="1">CHK195-11698</strain>
    </source>
</reference>
<dbReference type="Proteomes" id="UP000824175">
    <property type="component" value="Unassembled WGS sequence"/>
</dbReference>
<name>A0A9D1HNF4_9FIRM</name>